<accession>A0ACB5SES4</accession>
<dbReference type="Proteomes" id="UP001165186">
    <property type="component" value="Unassembled WGS sequence"/>
</dbReference>
<comment type="caution">
    <text evidence="1">The sequence shown here is derived from an EMBL/GenBank/DDBJ whole genome shotgun (WGS) entry which is preliminary data.</text>
</comment>
<evidence type="ECO:0000313" key="1">
    <source>
        <dbReference type="EMBL" id="GME37638.1"/>
    </source>
</evidence>
<reference evidence="1" key="1">
    <citation type="submission" date="2024-09" db="EMBL/GenBank/DDBJ databases">
        <title>Draft Genome Sequences of Neofusicoccum parvum.</title>
        <authorList>
            <person name="Ashida A."/>
            <person name="Camagna M."/>
            <person name="Tanaka A."/>
            <person name="Takemoto D."/>
        </authorList>
    </citation>
    <scope>NUCLEOTIDE SEQUENCE</scope>
    <source>
        <strain evidence="1">PPO83</strain>
    </source>
</reference>
<organism evidence="1 2">
    <name type="scientific">Neofusicoccum parvum</name>
    <dbReference type="NCBI Taxonomy" id="310453"/>
    <lineage>
        <taxon>Eukaryota</taxon>
        <taxon>Fungi</taxon>
        <taxon>Dikarya</taxon>
        <taxon>Ascomycota</taxon>
        <taxon>Pezizomycotina</taxon>
        <taxon>Dothideomycetes</taxon>
        <taxon>Dothideomycetes incertae sedis</taxon>
        <taxon>Botryosphaeriales</taxon>
        <taxon>Botryosphaeriaceae</taxon>
        <taxon>Neofusicoccum</taxon>
    </lineage>
</organism>
<gene>
    <name evidence="1" type="primary">g5337</name>
    <name evidence="1" type="ORF">NpPPO83_00005337</name>
</gene>
<proteinExistence type="predicted"/>
<evidence type="ECO:0000313" key="2">
    <source>
        <dbReference type="Proteomes" id="UP001165186"/>
    </source>
</evidence>
<dbReference type="EMBL" id="BSXG01000080">
    <property type="protein sequence ID" value="GME37638.1"/>
    <property type="molecule type" value="Genomic_DNA"/>
</dbReference>
<sequence length="1087" mass="114144">MILMPRSLSRAITGLLLTGRAAAQTFSNSSTAVSVNSTTTCTYSPADCTAISSVRACEKSYTDYLTSSWSWIATVPYTTSSLVSTSIFTDVVWVGNYTGQLSTFCDGVPRGGKAPALTTSSTFSLYSYSFSPAYPSPAPSCTYDYRGCALLISEFRASTRAATAESPRNPVCAGDTAECITPEGALCPMDAGDVKLMYWPQSKDPNDLCANGTTASAALSITPSPTVPYTTVLGDFTLTSPTVYLSFNNLNGLPCYKSWKNAVVPITNLADLSSVSFTEGSGIGSTLPINWNDLNSPVPLSAYKGQQYCWSAWAGERYPYDKCSTIYDDYLPWLALPTNPSVYTGMDARFQNCTAVRWRKFVFDPPLALTSARGLVPGSSTAAPPPPTATSQDQDSPPITEPASPAPEPESPTVTATTRPAPPQPTEDPGDPSTTAGGDGGLGPVISMIASSLAATAGNPPADGGAAPANGNTMPGNGAITIPVDPPDPSNPSDPGATNAGAGIVASPDPSNPGGVVISGPSAGALTLLPGEAGVVGGGVVASVPSSGGAVVVGGTRTYAVPGLPTGAGDGGSGGGAGVGGAAGSGAVIRGGAVVVTAVPEAQPGASGASGGSVVVVAGTTLTPGGDQLSISDVGFVSAASDGIVVNGVSTVRFSALPTVGGGSAAVVTLGGDLETISAPRCWGNIDIFFWCANDTKHHGEWNIIYRFQDLDCDLPLLHHWITFICPNLMPVDGPENLFRNILTPMAVHPSRTESSGQTALYHAICAGAAYSRARQYQEPSSCLAIAARHEHLALRHLQKSLGAVTIHQKEAVLATIMACAVTEIIRGRTPSSWRQHMMGGISWIETFGTPSWGAGFASSVLYQQFQAAAVFGALQHPDSDMYAGLHTSVADDWDYCLDKSFGLPRQLFDVLRSLNRMCRCAAVSTVEEIDAFELMLYLSVPSSGSILPGTCDEPSRTAILHMAHVFYYAILIHFKRRVRRTAPRELQDLVCKCIEHLEAVEEIPKVVLGGPVAWPCLVAACEANSFALKERYMSWFQKKARHGFGIVEVVEKLVLEVWRRREFCGWDGDVHWMDVMREMGWDILLC</sequence>
<keyword evidence="2" id="KW-1185">Reference proteome</keyword>
<name>A0ACB5SES4_9PEZI</name>
<protein>
    <submittedName>
        <fullName evidence="1">Uncharacterized protein</fullName>
    </submittedName>
</protein>